<dbReference type="AlphaFoldDB" id="A0A2A5CFQ2"/>
<dbReference type="NCBIfam" id="TIGR01695">
    <property type="entry name" value="murJ_mviN"/>
    <property type="match status" value="1"/>
</dbReference>
<evidence type="ECO:0000256" key="6">
    <source>
        <dbReference type="ARBA" id="ARBA00022989"/>
    </source>
</evidence>
<proteinExistence type="inferred from homology"/>
<dbReference type="Pfam" id="PF03023">
    <property type="entry name" value="MurJ"/>
    <property type="match status" value="1"/>
</dbReference>
<comment type="caution">
    <text evidence="12">The sequence shown here is derived from an EMBL/GenBank/DDBJ whole genome shotgun (WGS) entry which is preliminary data.</text>
</comment>
<evidence type="ECO:0000313" key="13">
    <source>
        <dbReference type="Proteomes" id="UP000228987"/>
    </source>
</evidence>
<feature type="transmembrane region" description="Helical" evidence="10">
    <location>
        <begin position="113"/>
        <end position="136"/>
    </location>
</feature>
<feature type="transmembrane region" description="Helical" evidence="10">
    <location>
        <begin position="460"/>
        <end position="480"/>
    </location>
</feature>
<dbReference type="GO" id="GO:0034204">
    <property type="term" value="P:lipid translocation"/>
    <property type="evidence" value="ECO:0007669"/>
    <property type="project" value="TreeGrafter"/>
</dbReference>
<sequence>MQEDSTPKSSEQEDKESGSSLARSSMVVSSLTFFSRILGLIREIVFAAFFGDSAQADAFFVAFRIPNFLRRLFAEGAFSQAFVPILTEYKQKRSFAEIKELVDHVAGRLSATLLIISVVGVIGAPILAAVFAPGYINESEKFSLLVEMLRITFPYILLISLTGFAGGVLNSYGRFAVPAVTPVFLNISLITCAIWLSPLFDEPVIAIAWGVIVAGIIQLMFQLPFLGHLHLIPRPRLRPKQEGVSRVITLMIPVMFAVSVGQINLLLDTVLATSIDGNGSVSWLYYADRIMYLPLGVFAVAIATVILPSLSRKHAEESVDKFKETLDWGLRCVLLIALPASIALITLAEPMVITLYQRGEFSAESVLPTARALQAYSLGLLAFMAIKILASAYFSRQDTKTPVRYGIIAMVSNMVMNLLLILPLAHVGLAIATAFSSWVNAGLLLFGLMKLKLFSFHRKFLVMTVQIIFANLLMLVFLLGFNVTADQWLEWSTLARSGNLTFLCVGGGFCYGLGLLIAGIRPRDFRH</sequence>
<evidence type="ECO:0000256" key="8">
    <source>
        <dbReference type="ARBA" id="ARBA00060041"/>
    </source>
</evidence>
<keyword evidence="4 10" id="KW-0133">Cell shape</keyword>
<dbReference type="PRINTS" id="PR01806">
    <property type="entry name" value="VIRFACTRMVIN"/>
</dbReference>
<dbReference type="GO" id="GO:0005886">
    <property type="term" value="C:plasma membrane"/>
    <property type="evidence" value="ECO:0007669"/>
    <property type="project" value="UniProtKB-SubCell"/>
</dbReference>
<dbReference type="GO" id="GO:0015648">
    <property type="term" value="F:lipid-linked peptidoglycan transporter activity"/>
    <property type="evidence" value="ECO:0007669"/>
    <property type="project" value="UniProtKB-UniRule"/>
</dbReference>
<evidence type="ECO:0000256" key="9">
    <source>
        <dbReference type="ARBA" id="ARBA00061532"/>
    </source>
</evidence>
<dbReference type="HAMAP" id="MF_02078">
    <property type="entry name" value="MurJ_MviN"/>
    <property type="match status" value="1"/>
</dbReference>
<organism evidence="12 13">
    <name type="scientific">SAR86 cluster bacterium</name>
    <dbReference type="NCBI Taxonomy" id="2030880"/>
    <lineage>
        <taxon>Bacteria</taxon>
        <taxon>Pseudomonadati</taxon>
        <taxon>Pseudomonadota</taxon>
        <taxon>Gammaproteobacteria</taxon>
        <taxon>SAR86 cluster</taxon>
    </lineage>
</organism>
<dbReference type="CDD" id="cd13123">
    <property type="entry name" value="MATE_MurJ_like"/>
    <property type="match status" value="1"/>
</dbReference>
<dbReference type="PIRSF" id="PIRSF002869">
    <property type="entry name" value="MviN"/>
    <property type="match status" value="1"/>
</dbReference>
<evidence type="ECO:0000313" key="12">
    <source>
        <dbReference type="EMBL" id="PCJ42602.1"/>
    </source>
</evidence>
<feature type="transmembrane region" description="Helical" evidence="10">
    <location>
        <begin position="247"/>
        <end position="267"/>
    </location>
</feature>
<keyword evidence="10 11" id="KW-0961">Cell wall biogenesis/degradation</keyword>
<comment type="pathway">
    <text evidence="10">Cell wall biogenesis; peptidoglycan biosynthesis.</text>
</comment>
<dbReference type="Proteomes" id="UP000228987">
    <property type="component" value="Unassembled WGS sequence"/>
</dbReference>
<comment type="function">
    <text evidence="8 10 11">Involved in peptidoglycan biosynthesis. Transports lipid-linked peptidoglycan precursors from the inner to the outer leaflet of the cytoplasmic membrane.</text>
</comment>
<keyword evidence="3 10" id="KW-0812">Transmembrane</keyword>
<evidence type="ECO:0000256" key="10">
    <source>
        <dbReference type="HAMAP-Rule" id="MF_02078"/>
    </source>
</evidence>
<evidence type="ECO:0000256" key="11">
    <source>
        <dbReference type="PIRNR" id="PIRNR002869"/>
    </source>
</evidence>
<feature type="transmembrane region" description="Helical" evidence="10">
    <location>
        <begin position="148"/>
        <end position="169"/>
    </location>
</feature>
<feature type="transmembrane region" description="Helical" evidence="10">
    <location>
        <begin position="500"/>
        <end position="520"/>
    </location>
</feature>
<keyword evidence="10 11" id="KW-0813">Transport</keyword>
<reference evidence="13" key="1">
    <citation type="submission" date="2017-08" db="EMBL/GenBank/DDBJ databases">
        <title>A dynamic microbial community with high functional redundancy inhabits the cold, oxic subseafloor aquifer.</title>
        <authorList>
            <person name="Tully B.J."/>
            <person name="Wheat C.G."/>
            <person name="Glazer B.T."/>
            <person name="Huber J.A."/>
        </authorList>
    </citation>
    <scope>NUCLEOTIDE SEQUENCE [LARGE SCALE GENOMIC DNA]</scope>
</reference>
<dbReference type="EMBL" id="NVWI01000002">
    <property type="protein sequence ID" value="PCJ42602.1"/>
    <property type="molecule type" value="Genomic_DNA"/>
</dbReference>
<name>A0A2A5CFQ2_9GAMM</name>
<feature type="transmembrane region" description="Helical" evidence="10">
    <location>
        <begin position="373"/>
        <end position="393"/>
    </location>
</feature>
<keyword evidence="5 10" id="KW-0573">Peptidoglycan synthesis</keyword>
<evidence type="ECO:0000256" key="2">
    <source>
        <dbReference type="ARBA" id="ARBA00022475"/>
    </source>
</evidence>
<evidence type="ECO:0000256" key="1">
    <source>
        <dbReference type="ARBA" id="ARBA00004651"/>
    </source>
</evidence>
<evidence type="ECO:0000256" key="4">
    <source>
        <dbReference type="ARBA" id="ARBA00022960"/>
    </source>
</evidence>
<comment type="subcellular location">
    <subcellularLocation>
        <location evidence="10">Cell inner membrane</location>
        <topology evidence="10">Multi-pass membrane protein</topology>
    </subcellularLocation>
    <subcellularLocation>
        <location evidence="1">Cell membrane</location>
        <topology evidence="1">Multi-pass membrane protein</topology>
    </subcellularLocation>
</comment>
<dbReference type="GO" id="GO:0009252">
    <property type="term" value="P:peptidoglycan biosynthetic process"/>
    <property type="evidence" value="ECO:0007669"/>
    <property type="project" value="UniProtKB-UniRule"/>
</dbReference>
<dbReference type="InterPro" id="IPR004268">
    <property type="entry name" value="MurJ"/>
</dbReference>
<feature type="transmembrane region" description="Helical" evidence="10">
    <location>
        <begin position="428"/>
        <end position="448"/>
    </location>
</feature>
<keyword evidence="7 10" id="KW-0472">Membrane</keyword>
<evidence type="ECO:0000256" key="7">
    <source>
        <dbReference type="ARBA" id="ARBA00023136"/>
    </source>
</evidence>
<dbReference type="GO" id="GO:0071555">
    <property type="term" value="P:cell wall organization"/>
    <property type="evidence" value="ECO:0007669"/>
    <property type="project" value="UniProtKB-UniRule"/>
</dbReference>
<keyword evidence="2 10" id="KW-1003">Cell membrane</keyword>
<keyword evidence="10" id="KW-0997">Cell inner membrane</keyword>
<dbReference type="UniPathway" id="UPA00219"/>
<feature type="transmembrane region" description="Helical" evidence="10">
    <location>
        <begin position="332"/>
        <end position="353"/>
    </location>
</feature>
<gene>
    <name evidence="12" type="primary">mviN</name>
    <name evidence="10" type="synonym">murJ</name>
    <name evidence="12" type="ORF">COA71_03575</name>
</gene>
<evidence type="ECO:0000256" key="5">
    <source>
        <dbReference type="ARBA" id="ARBA00022984"/>
    </source>
</evidence>
<keyword evidence="6 10" id="KW-1133">Transmembrane helix</keyword>
<dbReference type="InterPro" id="IPR051050">
    <property type="entry name" value="Lipid_II_flippase_MurJ/MviN"/>
</dbReference>
<evidence type="ECO:0000256" key="3">
    <source>
        <dbReference type="ARBA" id="ARBA00022692"/>
    </source>
</evidence>
<dbReference type="PANTHER" id="PTHR47019">
    <property type="entry name" value="LIPID II FLIPPASE MURJ"/>
    <property type="match status" value="1"/>
</dbReference>
<feature type="transmembrane region" description="Helical" evidence="10">
    <location>
        <begin position="405"/>
        <end position="422"/>
    </location>
</feature>
<dbReference type="PANTHER" id="PTHR47019:SF1">
    <property type="entry name" value="LIPID II FLIPPASE MURJ"/>
    <property type="match status" value="1"/>
</dbReference>
<protein>
    <recommendedName>
        <fullName evidence="10">Probable lipid II flippase MurJ</fullName>
    </recommendedName>
</protein>
<feature type="transmembrane region" description="Helical" evidence="10">
    <location>
        <begin position="290"/>
        <end position="311"/>
    </location>
</feature>
<dbReference type="GO" id="GO:0008360">
    <property type="term" value="P:regulation of cell shape"/>
    <property type="evidence" value="ECO:0007669"/>
    <property type="project" value="UniProtKB-UniRule"/>
</dbReference>
<comment type="similarity">
    <text evidence="9 10 11">Belongs to the MurJ/MviN family.</text>
</comment>
<feature type="transmembrane region" description="Helical" evidence="10">
    <location>
        <begin position="176"/>
        <end position="198"/>
    </location>
</feature>
<feature type="transmembrane region" description="Helical" evidence="10">
    <location>
        <begin position="204"/>
        <end position="226"/>
    </location>
</feature>
<accession>A0A2A5CFQ2</accession>